<dbReference type="SMART" id="SM00382">
    <property type="entry name" value="AAA"/>
    <property type="match status" value="2"/>
</dbReference>
<dbReference type="InterPro" id="IPR019489">
    <property type="entry name" value="Clp_ATPase_C"/>
</dbReference>
<dbReference type="Gene3D" id="3.40.50.300">
    <property type="entry name" value="P-loop containing nucleotide triphosphate hydrolases"/>
    <property type="match status" value="3"/>
</dbReference>
<name>A0A9E2F796_PSYF1</name>
<gene>
    <name evidence="13" type="primary">clpB1</name>
    <name evidence="11" type="synonym">clpB</name>
    <name evidence="13" type="ORF">DDT42_01219</name>
</gene>
<dbReference type="Pfam" id="PF17871">
    <property type="entry name" value="AAA_lid_9"/>
    <property type="match status" value="1"/>
</dbReference>
<dbReference type="SUPFAM" id="SSF52540">
    <property type="entry name" value="P-loop containing nucleoside triphosphate hydrolases"/>
    <property type="match status" value="2"/>
</dbReference>
<comment type="caution">
    <text evidence="13">The sequence shown here is derived from an EMBL/GenBank/DDBJ whole genome shotgun (WGS) entry which is preliminary data.</text>
</comment>
<sequence>MSQQNKFTIKTQEALQTSQTIAEEYKHQELLPEHLILSLLKDQQSIIMDILQKIGVTINNLTNNLESYLKKLPRLGYTSQLYLSTRTKSLLDLAEKEMEQLNDEYISVEHFLLASLTEGGFASELLRNAGVTRDRVLEALKHIRGSQRVVDEQPETKYKPLEKFGKDLTYLARQGKIDPIIGRDQEIRRTMQVLSRRTKNNPVLLGDPGVGKTAIVEGLAQRIVQGDVPEGLKNKRVLQLDLSALIAGTKYRGEFEDRLKAVLQEITASGGEIILFIDELHTLVGAGGAEGALDASNMLKPMLARGELRCVGATTVEEYRKYVEKDRALERRFQPVNVEEPSVEDTISILRGLKEKYEIHHGVQIKDEALIAAAKLSNRYITSRYLPDKAIDLVDEAASRLRMEMDSMPQELDNLRRKIIVLEVEKQALRKEPNNQKKITNIEKELVDLKNDYDSLFHSWKEEKELVTNIKKAKEEIENLKSGLKIAERDGNLEKMAEITYGKLPEKERYLKEAGEKLSQLQIEKRLLKEEVGEEDIAQVISNWTGVPISKLMQSEVEKLVHMEDYIHQRMVNQEEAVKMVSDSIRRSRSGLSDPNKPLGVFLFLGPTGVGKTELARSLAEFLFNDEKNLIRIDMSEYMEKHTVSRLIGAPPGYVGYEEGGQLTEAVRRKPYSVLLFDEIEKAHPEVHQVMLQMFDEGRLTDGKGKTVDFKNTIIIMTSNIATEYLLTSEEGPKQEKFVAEEIKKHFRPEFLNRIDGVVIFKKLTQEHLKGIVEIQLKQLEKRLQEKDIRLNFTNNLKNFLTKEGYDPVYGARPLKRIIQKRVVDFLAQRFLLGEIKAGETITLEVDERGDILIQK</sequence>
<dbReference type="PROSITE" id="PS00870">
    <property type="entry name" value="CLPAB_1"/>
    <property type="match status" value="1"/>
</dbReference>
<keyword evidence="11" id="KW-0963">Cytoplasm</keyword>
<organism evidence="13 14">
    <name type="scientific">Psychracetigena formicireducens</name>
    <dbReference type="NCBI Taxonomy" id="2986056"/>
    <lineage>
        <taxon>Bacteria</taxon>
        <taxon>Bacillati</taxon>
        <taxon>Candidatus Lithacetigenota</taxon>
        <taxon>Candidatus Psychracetigena</taxon>
    </lineage>
</organism>
<dbReference type="Pfam" id="PF10431">
    <property type="entry name" value="ClpB_D2-small"/>
    <property type="match status" value="1"/>
</dbReference>
<dbReference type="Gene3D" id="1.10.8.60">
    <property type="match status" value="1"/>
</dbReference>
<keyword evidence="11" id="KW-0346">Stress response</keyword>
<dbReference type="PANTHER" id="PTHR11638">
    <property type="entry name" value="ATP-DEPENDENT CLP PROTEASE"/>
    <property type="match status" value="1"/>
</dbReference>
<evidence type="ECO:0000256" key="1">
    <source>
        <dbReference type="ARBA" id="ARBA00004496"/>
    </source>
</evidence>
<dbReference type="Pfam" id="PF02861">
    <property type="entry name" value="Clp_N"/>
    <property type="match status" value="1"/>
</dbReference>
<feature type="domain" description="Clp R" evidence="12">
    <location>
        <begin position="4"/>
        <end position="146"/>
    </location>
</feature>
<reference evidence="13 14" key="1">
    <citation type="journal article" date="2021" name="bioRxiv">
        <title>Unique metabolic strategies in Hadean analogues reveal hints for primordial physiology.</title>
        <authorList>
            <person name="Nobu M.K."/>
            <person name="Nakai R."/>
            <person name="Tamazawa S."/>
            <person name="Mori H."/>
            <person name="Toyoda A."/>
            <person name="Ijiri A."/>
            <person name="Suzuki S."/>
            <person name="Kurokawa K."/>
            <person name="Kamagata Y."/>
            <person name="Tamaki H."/>
        </authorList>
    </citation>
    <scope>NUCLEOTIDE SEQUENCE [LARGE SCALE GENOMIC DNA]</scope>
    <source>
        <strain evidence="13">BS525</strain>
    </source>
</reference>
<dbReference type="InterPro" id="IPR004176">
    <property type="entry name" value="Clp_R_N"/>
</dbReference>
<dbReference type="Pfam" id="PF00004">
    <property type="entry name" value="AAA"/>
    <property type="match status" value="1"/>
</dbReference>
<keyword evidence="3 9" id="KW-0677">Repeat</keyword>
<comment type="subunit">
    <text evidence="8">Homohexamer. The oligomerization is ATP-dependent.</text>
</comment>
<dbReference type="InterPro" id="IPR041546">
    <property type="entry name" value="ClpA/ClpB_AAA_lid"/>
</dbReference>
<dbReference type="PANTHER" id="PTHR11638:SF18">
    <property type="entry name" value="HEAT SHOCK PROTEIN 104"/>
    <property type="match status" value="1"/>
</dbReference>
<dbReference type="InterPro" id="IPR050130">
    <property type="entry name" value="ClpA_ClpB"/>
</dbReference>
<comment type="similarity">
    <text evidence="2 10">Belongs to the ClpA/ClpB family.</text>
</comment>
<dbReference type="GO" id="GO:0034605">
    <property type="term" value="P:cellular response to heat"/>
    <property type="evidence" value="ECO:0007669"/>
    <property type="project" value="TreeGrafter"/>
</dbReference>
<dbReference type="AlphaFoldDB" id="A0A9E2F796"/>
<dbReference type="GO" id="GO:0042026">
    <property type="term" value="P:protein refolding"/>
    <property type="evidence" value="ECO:0007669"/>
    <property type="project" value="UniProtKB-UniRule"/>
</dbReference>
<keyword evidence="4 10" id="KW-0547">Nucleotide-binding</keyword>
<dbReference type="FunFam" id="3.40.50.300:FF:000025">
    <property type="entry name" value="ATP-dependent Clp protease subunit"/>
    <property type="match status" value="1"/>
</dbReference>
<evidence type="ECO:0000256" key="2">
    <source>
        <dbReference type="ARBA" id="ARBA00008675"/>
    </source>
</evidence>
<dbReference type="FunFam" id="3.40.50.300:FF:000120">
    <property type="entry name" value="ATP-dependent chaperone ClpB"/>
    <property type="match status" value="1"/>
</dbReference>
<dbReference type="Gene3D" id="1.10.1780.10">
    <property type="entry name" value="Clp, N-terminal domain"/>
    <property type="match status" value="1"/>
</dbReference>
<feature type="coiled-coil region" evidence="11">
    <location>
        <begin position="398"/>
        <end position="432"/>
    </location>
</feature>
<dbReference type="FunFam" id="1.10.8.60:FF:000017">
    <property type="entry name" value="ATP-dependent chaperone ClpB"/>
    <property type="match status" value="1"/>
</dbReference>
<dbReference type="Proteomes" id="UP000811545">
    <property type="component" value="Unassembled WGS sequence"/>
</dbReference>
<dbReference type="InterPro" id="IPR001270">
    <property type="entry name" value="ClpA/B"/>
</dbReference>
<dbReference type="InterPro" id="IPR036628">
    <property type="entry name" value="Clp_N_dom_sf"/>
</dbReference>
<feature type="coiled-coil region" evidence="11">
    <location>
        <begin position="463"/>
        <end position="531"/>
    </location>
</feature>
<evidence type="ECO:0000256" key="9">
    <source>
        <dbReference type="PROSITE-ProRule" id="PRU01251"/>
    </source>
</evidence>
<evidence type="ECO:0000256" key="8">
    <source>
        <dbReference type="ARBA" id="ARBA00026057"/>
    </source>
</evidence>
<keyword evidence="5 10" id="KW-0067">ATP-binding</keyword>
<evidence type="ECO:0000256" key="10">
    <source>
        <dbReference type="RuleBase" id="RU004432"/>
    </source>
</evidence>
<dbReference type="PRINTS" id="PR00300">
    <property type="entry name" value="CLPPROTEASEA"/>
</dbReference>
<accession>A0A9E2F796</accession>
<evidence type="ECO:0000256" key="4">
    <source>
        <dbReference type="ARBA" id="ARBA00022741"/>
    </source>
</evidence>
<evidence type="ECO:0000313" key="14">
    <source>
        <dbReference type="Proteomes" id="UP000811545"/>
    </source>
</evidence>
<dbReference type="GO" id="GO:0005737">
    <property type="term" value="C:cytoplasm"/>
    <property type="evidence" value="ECO:0007669"/>
    <property type="project" value="UniProtKB-SubCell"/>
</dbReference>
<evidence type="ECO:0000256" key="5">
    <source>
        <dbReference type="ARBA" id="ARBA00022840"/>
    </source>
</evidence>
<evidence type="ECO:0000259" key="12">
    <source>
        <dbReference type="PROSITE" id="PS51903"/>
    </source>
</evidence>
<dbReference type="SMART" id="SM01086">
    <property type="entry name" value="ClpB_D2-small"/>
    <property type="match status" value="1"/>
</dbReference>
<dbReference type="GO" id="GO:0005524">
    <property type="term" value="F:ATP binding"/>
    <property type="evidence" value="ECO:0007669"/>
    <property type="project" value="UniProtKB-UniRule"/>
</dbReference>
<dbReference type="SUPFAM" id="SSF81923">
    <property type="entry name" value="Double Clp-N motif"/>
    <property type="match status" value="1"/>
</dbReference>
<comment type="subcellular location">
    <subcellularLocation>
        <location evidence="1 11">Cytoplasm</location>
    </subcellularLocation>
</comment>
<proteinExistence type="inferred from homology"/>
<evidence type="ECO:0000256" key="6">
    <source>
        <dbReference type="ARBA" id="ARBA00023054"/>
    </source>
</evidence>
<dbReference type="FunFam" id="3.40.50.300:FF:000010">
    <property type="entry name" value="Chaperone clpB 1, putative"/>
    <property type="match status" value="1"/>
</dbReference>
<dbReference type="InterPro" id="IPR028299">
    <property type="entry name" value="ClpA/B_CS2"/>
</dbReference>
<dbReference type="InterPro" id="IPR027417">
    <property type="entry name" value="P-loop_NTPase"/>
</dbReference>
<protein>
    <recommendedName>
        <fullName evidence="11">Chaperone protein ClpB</fullName>
    </recommendedName>
</protein>
<evidence type="ECO:0000313" key="13">
    <source>
        <dbReference type="EMBL" id="MBT9145348.1"/>
    </source>
</evidence>
<dbReference type="CDD" id="cd00009">
    <property type="entry name" value="AAA"/>
    <property type="match status" value="1"/>
</dbReference>
<dbReference type="PROSITE" id="PS00871">
    <property type="entry name" value="CLPAB_2"/>
    <property type="match status" value="1"/>
</dbReference>
<keyword evidence="7 10" id="KW-0143">Chaperone</keyword>
<feature type="coiled-coil region" evidence="11">
    <location>
        <begin position="84"/>
        <end position="111"/>
    </location>
</feature>
<dbReference type="PROSITE" id="PS51903">
    <property type="entry name" value="CLP_R"/>
    <property type="match status" value="1"/>
</dbReference>
<dbReference type="InterPro" id="IPR003593">
    <property type="entry name" value="AAA+_ATPase"/>
</dbReference>
<dbReference type="InterPro" id="IPR003959">
    <property type="entry name" value="ATPase_AAA_core"/>
</dbReference>
<evidence type="ECO:0000256" key="11">
    <source>
        <dbReference type="RuleBase" id="RU362034"/>
    </source>
</evidence>
<dbReference type="NCBIfam" id="TIGR03346">
    <property type="entry name" value="chaperone_ClpB"/>
    <property type="match status" value="1"/>
</dbReference>
<keyword evidence="6 11" id="KW-0175">Coiled coil</keyword>
<evidence type="ECO:0000256" key="3">
    <source>
        <dbReference type="ARBA" id="ARBA00022737"/>
    </source>
</evidence>
<comment type="subunit">
    <text evidence="11">Homohexamer; The oligomerization is ATP-dependent.</text>
</comment>
<evidence type="ECO:0000256" key="7">
    <source>
        <dbReference type="ARBA" id="ARBA00023186"/>
    </source>
</evidence>
<dbReference type="EMBL" id="QLTW01000079">
    <property type="protein sequence ID" value="MBT9145348.1"/>
    <property type="molecule type" value="Genomic_DNA"/>
</dbReference>
<dbReference type="Pfam" id="PF07724">
    <property type="entry name" value="AAA_2"/>
    <property type="match status" value="1"/>
</dbReference>
<dbReference type="CDD" id="cd19499">
    <property type="entry name" value="RecA-like_ClpB_Hsp104-like"/>
    <property type="match status" value="1"/>
</dbReference>
<dbReference type="GO" id="GO:0016887">
    <property type="term" value="F:ATP hydrolysis activity"/>
    <property type="evidence" value="ECO:0007669"/>
    <property type="project" value="InterPro"/>
</dbReference>
<comment type="function">
    <text evidence="11">Part of a stress-induced multi-chaperone system, it is involved in the recovery of the cell from heat-induced damage, in cooperation with DnaK, DnaJ and GrpE.</text>
</comment>
<dbReference type="InterPro" id="IPR017730">
    <property type="entry name" value="Chaperonin_ClpB"/>
</dbReference>
<dbReference type="InterPro" id="IPR018368">
    <property type="entry name" value="ClpA/B_CS1"/>
</dbReference>